<proteinExistence type="predicted"/>
<feature type="domain" description="Sulfotransferase" evidence="1">
    <location>
        <begin position="21"/>
        <end position="99"/>
    </location>
</feature>
<evidence type="ECO:0000313" key="2">
    <source>
        <dbReference type="EMBL" id="VDI35341.1"/>
    </source>
</evidence>
<evidence type="ECO:0000259" key="1">
    <source>
        <dbReference type="Pfam" id="PF00685"/>
    </source>
</evidence>
<gene>
    <name evidence="2" type="ORF">MGAL_10B052324</name>
</gene>
<organism evidence="2 3">
    <name type="scientific">Mytilus galloprovincialis</name>
    <name type="common">Mediterranean mussel</name>
    <dbReference type="NCBI Taxonomy" id="29158"/>
    <lineage>
        <taxon>Eukaryota</taxon>
        <taxon>Metazoa</taxon>
        <taxon>Spiralia</taxon>
        <taxon>Lophotrochozoa</taxon>
        <taxon>Mollusca</taxon>
        <taxon>Bivalvia</taxon>
        <taxon>Autobranchia</taxon>
        <taxon>Pteriomorphia</taxon>
        <taxon>Mytilida</taxon>
        <taxon>Mytiloidea</taxon>
        <taxon>Mytilidae</taxon>
        <taxon>Mytilinae</taxon>
        <taxon>Mytilus</taxon>
    </lineage>
</organism>
<reference evidence="2" key="1">
    <citation type="submission" date="2018-11" db="EMBL/GenBank/DDBJ databases">
        <authorList>
            <person name="Alioto T."/>
            <person name="Alioto T."/>
        </authorList>
    </citation>
    <scope>NUCLEOTIDE SEQUENCE</scope>
</reference>
<sequence>MARKIPDYRKHILSIRNMDMDDDVIICAFAKSGTHWVWKITSILRSGMADYNGKENAPVILEFFPAEMIRHSPKTRIYNPHFTTQGLPKQTFDKKCKILFFKDIRKMF</sequence>
<comment type="caution">
    <text evidence="2">The sequence shown here is derived from an EMBL/GenBank/DDBJ whole genome shotgun (WGS) entry which is preliminary data.</text>
</comment>
<dbReference type="SUPFAM" id="SSF52540">
    <property type="entry name" value="P-loop containing nucleoside triphosphate hydrolases"/>
    <property type="match status" value="1"/>
</dbReference>
<protein>
    <recommendedName>
        <fullName evidence="1">Sulfotransferase domain-containing protein</fullName>
    </recommendedName>
</protein>
<dbReference type="InterPro" id="IPR000863">
    <property type="entry name" value="Sulfotransferase_dom"/>
</dbReference>
<dbReference type="Proteomes" id="UP000596742">
    <property type="component" value="Unassembled WGS sequence"/>
</dbReference>
<name>A0A8B6EK67_MYTGA</name>
<evidence type="ECO:0000313" key="3">
    <source>
        <dbReference type="Proteomes" id="UP000596742"/>
    </source>
</evidence>
<dbReference type="EMBL" id="UYJE01005230">
    <property type="protein sequence ID" value="VDI35341.1"/>
    <property type="molecule type" value="Genomic_DNA"/>
</dbReference>
<dbReference type="AlphaFoldDB" id="A0A8B6EK67"/>
<dbReference type="InterPro" id="IPR027417">
    <property type="entry name" value="P-loop_NTPase"/>
</dbReference>
<accession>A0A8B6EK67</accession>
<dbReference type="Gene3D" id="3.40.50.300">
    <property type="entry name" value="P-loop containing nucleotide triphosphate hydrolases"/>
    <property type="match status" value="1"/>
</dbReference>
<keyword evidence="3" id="KW-1185">Reference proteome</keyword>
<dbReference type="OrthoDB" id="6146345at2759"/>
<dbReference type="Pfam" id="PF00685">
    <property type="entry name" value="Sulfotransfer_1"/>
    <property type="match status" value="1"/>
</dbReference>
<dbReference type="GO" id="GO:0008146">
    <property type="term" value="F:sulfotransferase activity"/>
    <property type="evidence" value="ECO:0007669"/>
    <property type="project" value="InterPro"/>
</dbReference>